<feature type="domain" description="Enoyl reductase (ER)" evidence="1">
    <location>
        <begin position="8"/>
        <end position="340"/>
    </location>
</feature>
<protein>
    <submittedName>
        <fullName evidence="2">Zinc-binding oxidoreductase alcohol dehydrogenase</fullName>
    </submittedName>
</protein>
<accession>A0ABR1JYY8</accession>
<dbReference type="InterPro" id="IPR020843">
    <property type="entry name" value="ER"/>
</dbReference>
<dbReference type="Pfam" id="PF08240">
    <property type="entry name" value="ADH_N"/>
    <property type="match status" value="1"/>
</dbReference>
<evidence type="ECO:0000313" key="3">
    <source>
        <dbReference type="Proteomes" id="UP001498398"/>
    </source>
</evidence>
<keyword evidence="3" id="KW-1185">Reference proteome</keyword>
<proteinExistence type="predicted"/>
<dbReference type="InterPro" id="IPR013154">
    <property type="entry name" value="ADH-like_N"/>
</dbReference>
<evidence type="ECO:0000313" key="2">
    <source>
        <dbReference type="EMBL" id="KAK7469018.1"/>
    </source>
</evidence>
<comment type="caution">
    <text evidence="2">The sequence shown here is derived from an EMBL/GenBank/DDBJ whole genome shotgun (WGS) entry which is preliminary data.</text>
</comment>
<dbReference type="InterPro" id="IPR013149">
    <property type="entry name" value="ADH-like_C"/>
</dbReference>
<organism evidence="2 3">
    <name type="scientific">Marasmiellus scandens</name>
    <dbReference type="NCBI Taxonomy" id="2682957"/>
    <lineage>
        <taxon>Eukaryota</taxon>
        <taxon>Fungi</taxon>
        <taxon>Dikarya</taxon>
        <taxon>Basidiomycota</taxon>
        <taxon>Agaricomycotina</taxon>
        <taxon>Agaricomycetes</taxon>
        <taxon>Agaricomycetidae</taxon>
        <taxon>Agaricales</taxon>
        <taxon>Marasmiineae</taxon>
        <taxon>Omphalotaceae</taxon>
        <taxon>Marasmiellus</taxon>
    </lineage>
</organism>
<dbReference type="PANTHER" id="PTHR45348">
    <property type="entry name" value="HYPOTHETICAL OXIDOREDUCTASE (EUROFUNG)"/>
    <property type="match status" value="1"/>
</dbReference>
<dbReference type="Gene3D" id="3.90.180.10">
    <property type="entry name" value="Medium-chain alcohol dehydrogenases, catalytic domain"/>
    <property type="match status" value="1"/>
</dbReference>
<dbReference type="InterPro" id="IPR036291">
    <property type="entry name" value="NAD(P)-bd_dom_sf"/>
</dbReference>
<dbReference type="SMART" id="SM00829">
    <property type="entry name" value="PKS_ER"/>
    <property type="match status" value="1"/>
</dbReference>
<dbReference type="PANTHER" id="PTHR45348:SF2">
    <property type="entry name" value="ZINC-TYPE ALCOHOL DEHYDROGENASE-LIKE PROTEIN C2E1P3.01"/>
    <property type="match status" value="1"/>
</dbReference>
<name>A0ABR1JYY8_9AGAR</name>
<dbReference type="SUPFAM" id="SSF50129">
    <property type="entry name" value="GroES-like"/>
    <property type="match status" value="1"/>
</dbReference>
<dbReference type="Proteomes" id="UP001498398">
    <property type="component" value="Unassembled WGS sequence"/>
</dbReference>
<evidence type="ECO:0000259" key="1">
    <source>
        <dbReference type="SMART" id="SM00829"/>
    </source>
</evidence>
<sequence>MKACITTGDGKVALGTARKPQVGSKQILVKVVAAAQNPPDWYLFQRLISTGLVIGHDFAGIVEEIGSDVLLGVRKIGERVAGFVRGGVKSEWGGSFAEYCITDAELVVSLPDSLALEEAPSLGLAGFTACQLLWQTRNLPTPINPAKEPLPILVWGGSSSVGQYVIQLAKLSGLRVITTASPQNHNLVKSLGADSVFDYKEEDVARKIREHTSNKLTYAIDCVSEGNTPNLVGNSLGNEGGHVTLVLNAKIPREDVESEFHLVYTLFGEPFLTSPPVYDYPAYPEHREQAKIWAKLLSEQLALGRLKTTPVKVVPNGLADVAKWIEYHQQGKVSAEKIVYRIADTP</sequence>
<dbReference type="Gene3D" id="3.40.50.720">
    <property type="entry name" value="NAD(P)-binding Rossmann-like Domain"/>
    <property type="match status" value="1"/>
</dbReference>
<dbReference type="EMBL" id="JBANRG010000003">
    <property type="protein sequence ID" value="KAK7469018.1"/>
    <property type="molecule type" value="Genomic_DNA"/>
</dbReference>
<dbReference type="InterPro" id="IPR011032">
    <property type="entry name" value="GroES-like_sf"/>
</dbReference>
<reference evidence="2 3" key="1">
    <citation type="submission" date="2024-01" db="EMBL/GenBank/DDBJ databases">
        <title>A draft genome for the cacao thread blight pathogen Marasmiellus scandens.</title>
        <authorList>
            <person name="Baruah I.K."/>
            <person name="Leung J."/>
            <person name="Bukari Y."/>
            <person name="Amoako-Attah I."/>
            <person name="Meinhardt L.W."/>
            <person name="Bailey B.A."/>
            <person name="Cohen S.P."/>
        </authorList>
    </citation>
    <scope>NUCLEOTIDE SEQUENCE [LARGE SCALE GENOMIC DNA]</scope>
    <source>
        <strain evidence="2 3">GH-19</strain>
    </source>
</reference>
<gene>
    <name evidence="2" type="primary">IFR1_1</name>
    <name evidence="2" type="ORF">VKT23_003512</name>
</gene>
<dbReference type="InterPro" id="IPR047122">
    <property type="entry name" value="Trans-enoyl_RdTase-like"/>
</dbReference>
<dbReference type="CDD" id="cd08249">
    <property type="entry name" value="enoyl_reductase_like"/>
    <property type="match status" value="1"/>
</dbReference>
<dbReference type="Pfam" id="PF00107">
    <property type="entry name" value="ADH_zinc_N"/>
    <property type="match status" value="1"/>
</dbReference>
<dbReference type="SUPFAM" id="SSF51735">
    <property type="entry name" value="NAD(P)-binding Rossmann-fold domains"/>
    <property type="match status" value="1"/>
</dbReference>